<evidence type="ECO:0008006" key="4">
    <source>
        <dbReference type="Google" id="ProtNLM"/>
    </source>
</evidence>
<organism evidence="2 3">
    <name type="scientific">Photobacterium profundum 3TCK</name>
    <dbReference type="NCBI Taxonomy" id="314280"/>
    <lineage>
        <taxon>Bacteria</taxon>
        <taxon>Pseudomonadati</taxon>
        <taxon>Pseudomonadota</taxon>
        <taxon>Gammaproteobacteria</taxon>
        <taxon>Vibrionales</taxon>
        <taxon>Vibrionaceae</taxon>
        <taxon>Photobacterium</taxon>
    </lineage>
</organism>
<name>Q1YVY3_9GAMM</name>
<evidence type="ECO:0000313" key="2">
    <source>
        <dbReference type="EMBL" id="EAS40441.1"/>
    </source>
</evidence>
<evidence type="ECO:0000256" key="1">
    <source>
        <dbReference type="SAM" id="SignalP"/>
    </source>
</evidence>
<protein>
    <recommendedName>
        <fullName evidence="4">Peptidase</fullName>
    </recommendedName>
</protein>
<accession>Q1YVY3</accession>
<feature type="signal peptide" evidence="1">
    <location>
        <begin position="1"/>
        <end position="21"/>
    </location>
</feature>
<reference evidence="2 3" key="1">
    <citation type="submission" date="2006-03" db="EMBL/GenBank/DDBJ databases">
        <authorList>
            <person name="Bartlett D.H."/>
            <person name="Valle G."/>
            <person name="Lauro F.M."/>
            <person name="Vezzi A."/>
            <person name="Simonato F."/>
            <person name="Eloe E."/>
            <person name="Vitulo N."/>
            <person name="Stratton T.K."/>
            <person name="D'angelo M."/>
            <person name="Ferriera S."/>
            <person name="Johnson J."/>
            <person name="Kravitz S."/>
            <person name="Beeson K."/>
            <person name="Sutton G."/>
            <person name="Rogers Y."/>
            <person name="Friedman R."/>
            <person name="Frazier M."/>
            <person name="Venter J.C."/>
        </authorList>
    </citation>
    <scope>NUCLEOTIDE SEQUENCE [LARGE SCALE GENOMIC DNA]</scope>
    <source>
        <strain evidence="2 3">3TCK</strain>
    </source>
</reference>
<dbReference type="AlphaFoldDB" id="Q1YVY3"/>
<dbReference type="Proteomes" id="UP000003789">
    <property type="component" value="Unassembled WGS sequence"/>
</dbReference>
<proteinExistence type="predicted"/>
<dbReference type="HOGENOM" id="CLU_080995_1_1_6"/>
<dbReference type="RefSeq" id="WP_006232306.1">
    <property type="nucleotide sequence ID" value="NZ_CH724135.1"/>
</dbReference>
<dbReference type="InterPro" id="IPR032676">
    <property type="entry name" value="YkuD_2"/>
</dbReference>
<evidence type="ECO:0000313" key="3">
    <source>
        <dbReference type="Proteomes" id="UP000003789"/>
    </source>
</evidence>
<dbReference type="EMBL" id="AAPH01000059">
    <property type="protein sequence ID" value="EAS40441.1"/>
    <property type="molecule type" value="Genomic_DNA"/>
</dbReference>
<dbReference type="PANTHER" id="PTHR38477">
    <property type="entry name" value="HYPOTHETICAL EXPORTED PROTEIN"/>
    <property type="match status" value="1"/>
</dbReference>
<feature type="chain" id="PRO_5004198299" description="Peptidase" evidence="1">
    <location>
        <begin position="22"/>
        <end position="214"/>
    </location>
</feature>
<dbReference type="Pfam" id="PF13645">
    <property type="entry name" value="YkuD_2"/>
    <property type="match status" value="1"/>
</dbReference>
<dbReference type="PANTHER" id="PTHR38477:SF1">
    <property type="entry name" value="MUREIN L,D-TRANSPEPTIDASE CATALYTIC DOMAIN FAMILY PROTEIN"/>
    <property type="match status" value="1"/>
</dbReference>
<comment type="caution">
    <text evidence="2">The sequence shown here is derived from an EMBL/GenBank/DDBJ whole genome shotgun (WGS) entry which is preliminary data.</text>
</comment>
<keyword evidence="1" id="KW-0732">Signal</keyword>
<sequence length="214" mass="23763">MKKAICLCILIFFYLPIQASASNVKSSSYSNNNADIVVQYVYKKTNLEGVIDYAIFKQGFNAYTNTKGKKKSLLTIIDYSKPSTEKRFFVIDLKNHTLLYNTYVSHGVNSGGKMAKNFSNTVDSRKSSLGTYLTSTTYNGGNGYSLKLDGLTAGINDNARRRYIVIHGADYATETFIKRNGYLGRSWGCPALPKKLSKKIIDTIKNGSVIFAHA</sequence>
<gene>
    <name evidence="2" type="ORF">P3TCK_21933</name>
</gene>